<accession>A0A8B6G174</accession>
<keyword evidence="2" id="KW-1185">Reference proteome</keyword>
<sequence>MFKTKDRCDQSLEKDVPRARYVDYFVKGLDCKPYNVDDRIQLAEDEPSTGPKITDTTSMGPLPPTKYLHENLLNKTQQTNNYNYQWKPTPSINNYIDQWNSTQP</sequence>
<name>A0A8B6G174_MYTGA</name>
<comment type="caution">
    <text evidence="1">The sequence shown here is derived from an EMBL/GenBank/DDBJ whole genome shotgun (WGS) entry which is preliminary data.</text>
</comment>
<protein>
    <submittedName>
        <fullName evidence="1">Uncharacterized protein</fullName>
    </submittedName>
</protein>
<evidence type="ECO:0000313" key="1">
    <source>
        <dbReference type="EMBL" id="VDI57260.1"/>
    </source>
</evidence>
<dbReference type="EMBL" id="UYJE01007719">
    <property type="protein sequence ID" value="VDI57260.1"/>
    <property type="molecule type" value="Genomic_DNA"/>
</dbReference>
<reference evidence="1" key="1">
    <citation type="submission" date="2018-11" db="EMBL/GenBank/DDBJ databases">
        <authorList>
            <person name="Alioto T."/>
            <person name="Alioto T."/>
        </authorList>
    </citation>
    <scope>NUCLEOTIDE SEQUENCE</scope>
</reference>
<gene>
    <name evidence="1" type="ORF">MGAL_10B006081</name>
</gene>
<dbReference type="AlphaFoldDB" id="A0A8B6G174"/>
<dbReference type="Proteomes" id="UP000596742">
    <property type="component" value="Unassembled WGS sequence"/>
</dbReference>
<organism evidence="1 2">
    <name type="scientific">Mytilus galloprovincialis</name>
    <name type="common">Mediterranean mussel</name>
    <dbReference type="NCBI Taxonomy" id="29158"/>
    <lineage>
        <taxon>Eukaryota</taxon>
        <taxon>Metazoa</taxon>
        <taxon>Spiralia</taxon>
        <taxon>Lophotrochozoa</taxon>
        <taxon>Mollusca</taxon>
        <taxon>Bivalvia</taxon>
        <taxon>Autobranchia</taxon>
        <taxon>Pteriomorphia</taxon>
        <taxon>Mytilida</taxon>
        <taxon>Mytiloidea</taxon>
        <taxon>Mytilidae</taxon>
        <taxon>Mytilinae</taxon>
        <taxon>Mytilus</taxon>
    </lineage>
</organism>
<evidence type="ECO:0000313" key="2">
    <source>
        <dbReference type="Proteomes" id="UP000596742"/>
    </source>
</evidence>
<proteinExistence type="predicted"/>